<feature type="transmembrane region" description="Helical" evidence="1">
    <location>
        <begin position="20"/>
        <end position="41"/>
    </location>
</feature>
<accession>A0A382A376</accession>
<sequence>MSQLATENLSLKVWVRDRILFLALVIFFFGATFYIGAGKFLDPQNEWLHPIKEFSLLLSLIGIVSLGYELFLREMTFREYKGALEEIVNPDAVRLGIEGIYKNRSELGRSISFESLFRQVDKELFVGGSSLLSIATSSAELLKKKVLSGVDVRLLLMDPSSHVVEIITRQGKGRATFLNEIRTSLMLLQKISHEIDSEPGFSSRGKLTVHTYDCIPSHSFICLDEGSLNGKIVADIGPYLGRTTPRPSMIVTNKKDGIYDYWKNMGDLMWQESKFFDLSKDDLFGTQTKAFMFTSGGNTEYYAKTTDSWEKASICKMSESWRSIKGSQWVWVAESATLEEMKTGTKKRFRLKVGLPHDSRSEHIVRADLFLRSSDECRLKINDVSMNQAYGGASYPEPFIIDIGRYLKGGKNEIYFELISFARPSIEEVQN</sequence>
<evidence type="ECO:0000313" key="2">
    <source>
        <dbReference type="EMBL" id="SVA95998.1"/>
    </source>
</evidence>
<feature type="transmembrane region" description="Helical" evidence="1">
    <location>
        <begin position="53"/>
        <end position="71"/>
    </location>
</feature>
<name>A0A382A376_9ZZZZ</name>
<keyword evidence="1" id="KW-0472">Membrane</keyword>
<feature type="non-terminal residue" evidence="2">
    <location>
        <position position="431"/>
    </location>
</feature>
<evidence type="ECO:0000256" key="1">
    <source>
        <dbReference type="SAM" id="Phobius"/>
    </source>
</evidence>
<reference evidence="2" key="1">
    <citation type="submission" date="2018-05" db="EMBL/GenBank/DDBJ databases">
        <authorList>
            <person name="Lanie J.A."/>
            <person name="Ng W.-L."/>
            <person name="Kazmierczak K.M."/>
            <person name="Andrzejewski T.M."/>
            <person name="Davidsen T.M."/>
            <person name="Wayne K.J."/>
            <person name="Tettelin H."/>
            <person name="Glass J.I."/>
            <person name="Rusch D."/>
            <person name="Podicherti R."/>
            <person name="Tsui H.-C.T."/>
            <person name="Winkler M.E."/>
        </authorList>
    </citation>
    <scope>NUCLEOTIDE SEQUENCE</scope>
</reference>
<keyword evidence="1" id="KW-0812">Transmembrane</keyword>
<protein>
    <submittedName>
        <fullName evidence="2">Uncharacterized protein</fullName>
    </submittedName>
</protein>
<organism evidence="2">
    <name type="scientific">marine metagenome</name>
    <dbReference type="NCBI Taxonomy" id="408172"/>
    <lineage>
        <taxon>unclassified sequences</taxon>
        <taxon>metagenomes</taxon>
        <taxon>ecological metagenomes</taxon>
    </lineage>
</organism>
<proteinExistence type="predicted"/>
<gene>
    <name evidence="2" type="ORF">METZ01_LOCUS148852</name>
</gene>
<dbReference type="AlphaFoldDB" id="A0A382A376"/>
<dbReference type="EMBL" id="UINC01023737">
    <property type="protein sequence ID" value="SVA95998.1"/>
    <property type="molecule type" value="Genomic_DNA"/>
</dbReference>
<keyword evidence="1" id="KW-1133">Transmembrane helix</keyword>